<dbReference type="HOGENOM" id="CLU_3046424_0_0_6"/>
<dbReference type="EMBL" id="AAPH01000002">
    <property type="protein sequence ID" value="EAS44971.1"/>
    <property type="molecule type" value="Genomic_DNA"/>
</dbReference>
<organism evidence="2 3">
    <name type="scientific">Photobacterium profundum 3TCK</name>
    <dbReference type="NCBI Taxonomy" id="314280"/>
    <lineage>
        <taxon>Bacteria</taxon>
        <taxon>Pseudomonadati</taxon>
        <taxon>Pseudomonadota</taxon>
        <taxon>Gammaproteobacteria</taxon>
        <taxon>Vibrionales</taxon>
        <taxon>Vibrionaceae</taxon>
        <taxon>Photobacterium</taxon>
    </lineage>
</organism>
<feature type="transmembrane region" description="Helical" evidence="1">
    <location>
        <begin position="25"/>
        <end position="45"/>
    </location>
</feature>
<protein>
    <submittedName>
        <fullName evidence="2">Uncharacterized protein</fullName>
    </submittedName>
</protein>
<dbReference type="AlphaFoldDB" id="Q1Z8Y7"/>
<dbReference type="Proteomes" id="UP000003789">
    <property type="component" value="Unassembled WGS sequence"/>
</dbReference>
<evidence type="ECO:0000313" key="2">
    <source>
        <dbReference type="EMBL" id="EAS44971.1"/>
    </source>
</evidence>
<evidence type="ECO:0000256" key="1">
    <source>
        <dbReference type="SAM" id="Phobius"/>
    </source>
</evidence>
<keyword evidence="1" id="KW-0812">Transmembrane</keyword>
<name>Q1Z8Y7_9GAMM</name>
<reference evidence="2 3" key="1">
    <citation type="submission" date="2006-03" db="EMBL/GenBank/DDBJ databases">
        <authorList>
            <person name="Bartlett D.H."/>
            <person name="Valle G."/>
            <person name="Lauro F.M."/>
            <person name="Vezzi A."/>
            <person name="Simonato F."/>
            <person name="Eloe E."/>
            <person name="Vitulo N."/>
            <person name="Stratton T.K."/>
            <person name="D'angelo M."/>
            <person name="Ferriera S."/>
            <person name="Johnson J."/>
            <person name="Kravitz S."/>
            <person name="Beeson K."/>
            <person name="Sutton G."/>
            <person name="Rogers Y."/>
            <person name="Friedman R."/>
            <person name="Frazier M."/>
            <person name="Venter J.C."/>
        </authorList>
    </citation>
    <scope>NUCLEOTIDE SEQUENCE [LARGE SCALE GENOMIC DNA]</scope>
    <source>
        <strain evidence="2 3">3TCK</strain>
    </source>
</reference>
<proteinExistence type="predicted"/>
<keyword evidence="1" id="KW-1133">Transmembrane helix</keyword>
<keyword evidence="1" id="KW-0472">Membrane</keyword>
<accession>Q1Z8Y7</accession>
<evidence type="ECO:0000313" key="3">
    <source>
        <dbReference type="Proteomes" id="UP000003789"/>
    </source>
</evidence>
<gene>
    <name evidence="2" type="ORF">P3TCK_20845</name>
</gene>
<comment type="caution">
    <text evidence="2">The sequence shown here is derived from an EMBL/GenBank/DDBJ whole genome shotgun (WGS) entry which is preliminary data.</text>
</comment>
<sequence>MVGCYASKMYKKSILLNYCFFNARFFGFINWFNLLFGALFVLLLLTKDVVMIFK</sequence>